<feature type="region of interest" description="Disordered" evidence="4">
    <location>
        <begin position="1"/>
        <end position="20"/>
    </location>
</feature>
<dbReference type="SMART" id="SM00671">
    <property type="entry name" value="SEL1"/>
    <property type="match status" value="3"/>
</dbReference>
<dbReference type="InterPro" id="IPR011990">
    <property type="entry name" value="TPR-like_helical_dom_sf"/>
</dbReference>
<evidence type="ECO:0000256" key="1">
    <source>
        <dbReference type="ARBA" id="ARBA00022737"/>
    </source>
</evidence>
<evidence type="ECO:0000256" key="4">
    <source>
        <dbReference type="SAM" id="MobiDB-lite"/>
    </source>
</evidence>
<dbReference type="InterPro" id="IPR006597">
    <property type="entry name" value="Sel1-like"/>
</dbReference>
<dbReference type="InterPro" id="IPR019734">
    <property type="entry name" value="TPR_rpt"/>
</dbReference>
<keyword evidence="1" id="KW-0677">Repeat</keyword>
<dbReference type="PROSITE" id="PS50293">
    <property type="entry name" value="TPR_REGION"/>
    <property type="match status" value="4"/>
</dbReference>
<evidence type="ECO:0000313" key="5">
    <source>
        <dbReference type="EMBL" id="CAF1319079.1"/>
    </source>
</evidence>
<feature type="repeat" description="TPR" evidence="3">
    <location>
        <begin position="614"/>
        <end position="647"/>
    </location>
</feature>
<dbReference type="PANTHER" id="PTHR45641">
    <property type="entry name" value="TETRATRICOPEPTIDE REPEAT PROTEIN (AFU_ORTHOLOGUE AFUA_6G03870)"/>
    <property type="match status" value="1"/>
</dbReference>
<feature type="repeat" description="TPR" evidence="3">
    <location>
        <begin position="530"/>
        <end position="563"/>
    </location>
</feature>
<dbReference type="Gene3D" id="3.90.176.10">
    <property type="entry name" value="Toxin ADP-ribosyltransferase, Chain A, domain 1"/>
    <property type="match status" value="1"/>
</dbReference>
<dbReference type="Proteomes" id="UP000663834">
    <property type="component" value="Unassembled WGS sequence"/>
</dbReference>
<feature type="repeat" description="TPR" evidence="3">
    <location>
        <begin position="488"/>
        <end position="521"/>
    </location>
</feature>
<name>A0A815ETE1_9BILA</name>
<dbReference type="Pfam" id="PF13374">
    <property type="entry name" value="TPR_10"/>
    <property type="match status" value="1"/>
</dbReference>
<feature type="repeat" description="TPR" evidence="3">
    <location>
        <begin position="782"/>
        <end position="815"/>
    </location>
</feature>
<reference evidence="5" key="1">
    <citation type="submission" date="2021-02" db="EMBL/GenBank/DDBJ databases">
        <authorList>
            <person name="Nowell W R."/>
        </authorList>
    </citation>
    <scope>NUCLEOTIDE SEQUENCE</scope>
</reference>
<dbReference type="EMBL" id="CAJNOW010001484">
    <property type="protein sequence ID" value="CAF1319079.1"/>
    <property type="molecule type" value="Genomic_DNA"/>
</dbReference>
<dbReference type="SUPFAM" id="SSF56399">
    <property type="entry name" value="ADP-ribosylation"/>
    <property type="match status" value="1"/>
</dbReference>
<dbReference type="SMART" id="SM00028">
    <property type="entry name" value="TPR"/>
    <property type="match status" value="10"/>
</dbReference>
<dbReference type="PROSITE" id="PS50005">
    <property type="entry name" value="TPR"/>
    <property type="match status" value="7"/>
</dbReference>
<feature type="repeat" description="TPR" evidence="3">
    <location>
        <begin position="572"/>
        <end position="605"/>
    </location>
</feature>
<keyword evidence="2 3" id="KW-0802">TPR repeat</keyword>
<comment type="caution">
    <text evidence="5">The sequence shown here is derived from an EMBL/GenBank/DDBJ whole genome shotgun (WGS) entry which is preliminary data.</text>
</comment>
<feature type="repeat" description="TPR" evidence="3">
    <location>
        <begin position="866"/>
        <end position="899"/>
    </location>
</feature>
<dbReference type="Pfam" id="PF13424">
    <property type="entry name" value="TPR_12"/>
    <property type="match status" value="4"/>
</dbReference>
<dbReference type="AlphaFoldDB" id="A0A815ETE1"/>
<dbReference type="SUPFAM" id="SSF48452">
    <property type="entry name" value="TPR-like"/>
    <property type="match status" value="3"/>
</dbReference>
<dbReference type="Gene3D" id="1.25.40.10">
    <property type="entry name" value="Tetratricopeptide repeat domain"/>
    <property type="match status" value="4"/>
</dbReference>
<evidence type="ECO:0000256" key="2">
    <source>
        <dbReference type="ARBA" id="ARBA00022803"/>
    </source>
</evidence>
<organism evidence="5 6">
    <name type="scientific">Rotaria magnacalcarata</name>
    <dbReference type="NCBI Taxonomy" id="392030"/>
    <lineage>
        <taxon>Eukaryota</taxon>
        <taxon>Metazoa</taxon>
        <taxon>Spiralia</taxon>
        <taxon>Gnathifera</taxon>
        <taxon>Rotifera</taxon>
        <taxon>Eurotatoria</taxon>
        <taxon>Bdelloidea</taxon>
        <taxon>Philodinida</taxon>
        <taxon>Philodinidae</taxon>
        <taxon>Rotaria</taxon>
    </lineage>
</organism>
<evidence type="ECO:0000313" key="6">
    <source>
        <dbReference type="Proteomes" id="UP000663834"/>
    </source>
</evidence>
<proteinExistence type="predicted"/>
<dbReference type="PROSITE" id="PS51996">
    <property type="entry name" value="TR_MART"/>
    <property type="match status" value="1"/>
</dbReference>
<dbReference type="PANTHER" id="PTHR45641:SF1">
    <property type="entry name" value="AAA+ ATPASE DOMAIN-CONTAINING PROTEIN"/>
    <property type="match status" value="1"/>
</dbReference>
<protein>
    <submittedName>
        <fullName evidence="5">Uncharacterized protein</fullName>
    </submittedName>
</protein>
<dbReference type="OrthoDB" id="9991614at2759"/>
<evidence type="ECO:0000256" key="3">
    <source>
        <dbReference type="PROSITE-ProRule" id="PRU00339"/>
    </source>
</evidence>
<dbReference type="Pfam" id="PF13432">
    <property type="entry name" value="TPR_16"/>
    <property type="match status" value="1"/>
</dbReference>
<gene>
    <name evidence="5" type="ORF">KQP761_LOCUS5650</name>
</gene>
<feature type="repeat" description="TPR" evidence="3">
    <location>
        <begin position="698"/>
        <end position="731"/>
    </location>
</feature>
<sequence>MYQRESAEASDDSQDECKPTRISPVCEPISPLMCIAPTTSSQSELHSPSTRVMQNFIIVRLDANTNENSKSFQKFLAQLRKSYTTLEEFNNVDKCIEYIKSVNDEKIFLITSGSLGEKMVPIIHDLAQLHSIFIYCQNTAHHKGWAKQWPKITGVHSATDSISKRLPKFIRESDQDTISMSFIPKSIMSEASLKQQNLIKLEPTYQCSVLFKQIILETDDDDTKCMEDFVAYCCQCQESASKFTTEEFKHQYKEKSPVWWYTSATFICSILNRAQQMSDMKAMLKMTFFIQDLHHQLKLLHEQQSSDFSQQFIVYRSQRFSQEDFQHLSNANGGLMSFNNFLSTTKEKPVVKEFAKRVLHTNNKIVSVIFMMTIDPNKISPSKTPFARIDNDSAFRQENEILFTIHTVFHVNKIKEIGHQNRLHEVYLTIADDNDPQLAAINSHLIEKIDGNGWHRMSELMLQVGFFRQAEELYNELLKNASNDKERALIYKTLGKAKLEQQEYQQAASLFEDALKFDIKVLPQDLPGLAALHHDIGQAYNKLGDNVKALEYYNNEIKIKEEALSPNHPDLALVYSNTSFLYSKTREYSKALDYAEKAYQINEEAHFKHDPDLATPYFNIGIAHDSINEYEKALEFYTRALKIRKIALPPNHPDLALVYSKISVVYKNMCDHSKALDYAERAHKINEKELSQRDPNLANSCSNLGLAYDNMNKYPKALEFYEKALKIRQMTLPSNHPDVANSYSHISRVHSIMSNYEAALAYAEKACKIKEKILSSNHPDLATAYYNTGLAYDNMKQYQKAFEFYKKALKIRETALSSNLPELALVYSIMSFACIKMHQEEKALRYAKDAHKIREKSLPLNHTDLANSYYNIGYLHEKMKKYSKALEFYEQAATAAERSQPFNPAHVKLYQEHYQNMRKKIKSHSD</sequence>
<accession>A0A815ETE1</accession>